<evidence type="ECO:0000256" key="6">
    <source>
        <dbReference type="SAM" id="Phobius"/>
    </source>
</evidence>
<dbReference type="InterPro" id="IPR002797">
    <property type="entry name" value="Polysacc_synth"/>
</dbReference>
<sequence>MISSTKHKILTALQSKDDRSKNILVNVLMSFGVKGGSILVGLILVPLLIDYVSPAEYGIWLTISSFVSWMSFFDIGMGNGLRNKLTAAIANDQVQEARTYISTTYAVLAIISAVLLLIFLVANRYINWNQVLNIPVDIKDDFRHIFFIVFASFSVQFVLQIIVTILTAIHKSALAGLVSFLGQLGVLFAIMMVKRWVPGDLTIMVLMLTIIPLFVFAFASVVLFSGKLRHLSPAIRLVKFQYARQILNIGTSFLVIQIGAVVLFQTDNIIISRIIGPEAVTGFNIAYRLFSVVMMAFTILMTPYWSAFAEAFTRNDFDWMKRSIRKVRKIWFVIAFIIIPALALCAGLIYRLWIGDHVEIDMALTISVALYAIAYTGMALNSYFLNGLGKVEIQKYLYIIACTVNVPLSIYLTHRIGVHGAVLANVAVLTAMMCILWIQSNRLLSGNATGLWNR</sequence>
<dbReference type="GO" id="GO:0005886">
    <property type="term" value="C:plasma membrane"/>
    <property type="evidence" value="ECO:0007669"/>
    <property type="project" value="UniProtKB-SubCell"/>
</dbReference>
<name>A0A2T3HQM5_9SPHI</name>
<dbReference type="OrthoDB" id="512217at2"/>
<keyword evidence="4 6" id="KW-1133">Transmembrane helix</keyword>
<dbReference type="InterPro" id="IPR050833">
    <property type="entry name" value="Poly_Biosynth_Transport"/>
</dbReference>
<dbReference type="PANTHER" id="PTHR30250">
    <property type="entry name" value="PST FAMILY PREDICTED COLANIC ACID TRANSPORTER"/>
    <property type="match status" value="1"/>
</dbReference>
<evidence type="ECO:0000256" key="1">
    <source>
        <dbReference type="ARBA" id="ARBA00004651"/>
    </source>
</evidence>
<evidence type="ECO:0000313" key="8">
    <source>
        <dbReference type="Proteomes" id="UP000240912"/>
    </source>
</evidence>
<feature type="transmembrane region" description="Helical" evidence="6">
    <location>
        <begin position="246"/>
        <end position="265"/>
    </location>
</feature>
<dbReference type="EMBL" id="PYLS01000001">
    <property type="protein sequence ID" value="PST84765.1"/>
    <property type="molecule type" value="Genomic_DNA"/>
</dbReference>
<evidence type="ECO:0000256" key="5">
    <source>
        <dbReference type="ARBA" id="ARBA00023136"/>
    </source>
</evidence>
<feature type="transmembrane region" description="Helical" evidence="6">
    <location>
        <begin position="145"/>
        <end position="166"/>
    </location>
</feature>
<organism evidence="7 8">
    <name type="scientific">Pedobacter yulinensis</name>
    <dbReference type="NCBI Taxonomy" id="2126353"/>
    <lineage>
        <taxon>Bacteria</taxon>
        <taxon>Pseudomonadati</taxon>
        <taxon>Bacteroidota</taxon>
        <taxon>Sphingobacteriia</taxon>
        <taxon>Sphingobacteriales</taxon>
        <taxon>Sphingobacteriaceae</taxon>
        <taxon>Pedobacter</taxon>
    </lineage>
</organism>
<gene>
    <name evidence="7" type="ORF">C7T94_01160</name>
</gene>
<feature type="transmembrane region" description="Helical" evidence="6">
    <location>
        <begin position="285"/>
        <end position="309"/>
    </location>
</feature>
<feature type="transmembrane region" description="Helical" evidence="6">
    <location>
        <begin position="362"/>
        <end position="384"/>
    </location>
</feature>
<feature type="transmembrane region" description="Helical" evidence="6">
    <location>
        <begin position="203"/>
        <end position="225"/>
    </location>
</feature>
<dbReference type="PANTHER" id="PTHR30250:SF11">
    <property type="entry name" value="O-ANTIGEN TRANSPORTER-RELATED"/>
    <property type="match status" value="1"/>
</dbReference>
<keyword evidence="3 6" id="KW-0812">Transmembrane</keyword>
<feature type="transmembrane region" description="Helical" evidence="6">
    <location>
        <begin position="396"/>
        <end position="412"/>
    </location>
</feature>
<keyword evidence="2" id="KW-1003">Cell membrane</keyword>
<evidence type="ECO:0000256" key="4">
    <source>
        <dbReference type="ARBA" id="ARBA00022989"/>
    </source>
</evidence>
<protein>
    <recommendedName>
        <fullName evidence="9">Polysaccharide biosynthesis protein</fullName>
    </recommendedName>
</protein>
<evidence type="ECO:0000256" key="3">
    <source>
        <dbReference type="ARBA" id="ARBA00022692"/>
    </source>
</evidence>
<keyword evidence="5 6" id="KW-0472">Membrane</keyword>
<feature type="transmembrane region" description="Helical" evidence="6">
    <location>
        <begin position="330"/>
        <end position="350"/>
    </location>
</feature>
<feature type="transmembrane region" description="Helical" evidence="6">
    <location>
        <begin position="173"/>
        <end position="197"/>
    </location>
</feature>
<evidence type="ECO:0000313" key="7">
    <source>
        <dbReference type="EMBL" id="PST84765.1"/>
    </source>
</evidence>
<comment type="subcellular location">
    <subcellularLocation>
        <location evidence="1">Cell membrane</location>
        <topology evidence="1">Multi-pass membrane protein</topology>
    </subcellularLocation>
</comment>
<feature type="transmembrane region" description="Helical" evidence="6">
    <location>
        <begin position="57"/>
        <end position="75"/>
    </location>
</feature>
<comment type="caution">
    <text evidence="7">The sequence shown here is derived from an EMBL/GenBank/DDBJ whole genome shotgun (WGS) entry which is preliminary data.</text>
</comment>
<feature type="transmembrane region" description="Helical" evidence="6">
    <location>
        <begin position="105"/>
        <end position="125"/>
    </location>
</feature>
<reference evidence="7 8" key="1">
    <citation type="submission" date="2018-03" db="EMBL/GenBank/DDBJ databases">
        <authorList>
            <person name="Keele B.F."/>
        </authorList>
    </citation>
    <scope>NUCLEOTIDE SEQUENCE [LARGE SCALE GENOMIC DNA]</scope>
    <source>
        <strain evidence="7 8">YL28-9</strain>
    </source>
</reference>
<evidence type="ECO:0000256" key="2">
    <source>
        <dbReference type="ARBA" id="ARBA00022475"/>
    </source>
</evidence>
<dbReference type="Pfam" id="PF01943">
    <property type="entry name" value="Polysacc_synt"/>
    <property type="match status" value="1"/>
</dbReference>
<accession>A0A2T3HQM5</accession>
<dbReference type="AlphaFoldDB" id="A0A2T3HQM5"/>
<feature type="transmembrane region" description="Helical" evidence="6">
    <location>
        <begin position="23"/>
        <end position="45"/>
    </location>
</feature>
<dbReference type="GO" id="GO:0042910">
    <property type="term" value="F:xenobiotic transmembrane transporter activity"/>
    <property type="evidence" value="ECO:0007669"/>
    <property type="project" value="InterPro"/>
</dbReference>
<proteinExistence type="predicted"/>
<evidence type="ECO:0008006" key="9">
    <source>
        <dbReference type="Google" id="ProtNLM"/>
    </source>
</evidence>
<keyword evidence="8" id="KW-1185">Reference proteome</keyword>
<dbReference type="Proteomes" id="UP000240912">
    <property type="component" value="Unassembled WGS sequence"/>
</dbReference>
<feature type="transmembrane region" description="Helical" evidence="6">
    <location>
        <begin position="418"/>
        <end position="438"/>
    </location>
</feature>
<dbReference type="GO" id="GO:0015297">
    <property type="term" value="F:antiporter activity"/>
    <property type="evidence" value="ECO:0007669"/>
    <property type="project" value="InterPro"/>
</dbReference>